<feature type="non-terminal residue" evidence="10">
    <location>
        <position position="1"/>
    </location>
</feature>
<dbReference type="GO" id="GO:0000981">
    <property type="term" value="F:DNA-binding transcription factor activity, RNA polymerase II-specific"/>
    <property type="evidence" value="ECO:0007669"/>
    <property type="project" value="TreeGrafter"/>
</dbReference>
<dbReference type="Gene3D" id="3.30.160.60">
    <property type="entry name" value="Classic Zinc Finger"/>
    <property type="match status" value="3"/>
</dbReference>
<feature type="region of interest" description="Disordered" evidence="8">
    <location>
        <begin position="1"/>
        <end position="20"/>
    </location>
</feature>
<evidence type="ECO:0000313" key="10">
    <source>
        <dbReference type="EMBL" id="ABN67860.2"/>
    </source>
</evidence>
<dbReference type="Proteomes" id="UP000002258">
    <property type="component" value="Chromosome 6"/>
</dbReference>
<dbReference type="eggNOG" id="KOG1721">
    <property type="taxonomic scope" value="Eukaryota"/>
</dbReference>
<dbReference type="GO" id="GO:0008270">
    <property type="term" value="F:zinc ion binding"/>
    <property type="evidence" value="ECO:0007669"/>
    <property type="project" value="UniProtKB-KW"/>
</dbReference>
<feature type="domain" description="C2H2-type" evidence="9">
    <location>
        <begin position="114"/>
        <end position="141"/>
    </location>
</feature>
<keyword evidence="4 7" id="KW-0863">Zinc-finger</keyword>
<feature type="domain" description="C2H2-type" evidence="9">
    <location>
        <begin position="86"/>
        <end position="113"/>
    </location>
</feature>
<feature type="region of interest" description="Disordered" evidence="8">
    <location>
        <begin position="60"/>
        <end position="82"/>
    </location>
</feature>
<dbReference type="InterPro" id="IPR036236">
    <property type="entry name" value="Znf_C2H2_sf"/>
</dbReference>
<keyword evidence="2" id="KW-0479">Metal-binding</keyword>
<dbReference type="KEGG" id="pic:PICST_61434"/>
<dbReference type="HOGENOM" id="CLU_1232465_0_0_1"/>
<dbReference type="InterPro" id="IPR013087">
    <property type="entry name" value="Znf_C2H2_type"/>
</dbReference>
<dbReference type="GO" id="GO:0005634">
    <property type="term" value="C:nucleus"/>
    <property type="evidence" value="ECO:0007669"/>
    <property type="project" value="UniProtKB-SubCell"/>
</dbReference>
<dbReference type="PANTHER" id="PTHR24394:SF44">
    <property type="entry name" value="ZINC FINGER PROTEIN 271-LIKE"/>
    <property type="match status" value="1"/>
</dbReference>
<organism evidence="10 11">
    <name type="scientific">Scheffersomyces stipitis (strain ATCC 58785 / CBS 6054 / NBRC 10063 / NRRL Y-11545)</name>
    <name type="common">Yeast</name>
    <name type="synonym">Pichia stipitis</name>
    <dbReference type="NCBI Taxonomy" id="322104"/>
    <lineage>
        <taxon>Eukaryota</taxon>
        <taxon>Fungi</taxon>
        <taxon>Dikarya</taxon>
        <taxon>Ascomycota</taxon>
        <taxon>Saccharomycotina</taxon>
        <taxon>Pichiomycetes</taxon>
        <taxon>Debaryomycetaceae</taxon>
        <taxon>Scheffersomyces</taxon>
    </lineage>
</organism>
<name>A3LXU2_PICST</name>
<evidence type="ECO:0000259" key="9">
    <source>
        <dbReference type="PROSITE" id="PS50157"/>
    </source>
</evidence>
<feature type="domain" description="C2H2-type" evidence="9">
    <location>
        <begin position="142"/>
        <end position="176"/>
    </location>
</feature>
<evidence type="ECO:0000256" key="7">
    <source>
        <dbReference type="PROSITE-ProRule" id="PRU00042"/>
    </source>
</evidence>
<keyword evidence="11" id="KW-1185">Reference proteome</keyword>
<dbReference type="AlphaFoldDB" id="A3LXU2"/>
<evidence type="ECO:0000313" key="11">
    <source>
        <dbReference type="Proteomes" id="UP000002258"/>
    </source>
</evidence>
<dbReference type="GeneID" id="4839831"/>
<evidence type="ECO:0000256" key="8">
    <source>
        <dbReference type="SAM" id="MobiDB-lite"/>
    </source>
</evidence>
<dbReference type="Pfam" id="PF00096">
    <property type="entry name" value="zf-C2H2"/>
    <property type="match status" value="2"/>
</dbReference>
<keyword evidence="3" id="KW-0677">Repeat</keyword>
<evidence type="ECO:0000256" key="1">
    <source>
        <dbReference type="ARBA" id="ARBA00004123"/>
    </source>
</evidence>
<dbReference type="OrthoDB" id="8117402at2759"/>
<accession>A3LXU2</accession>
<evidence type="ECO:0000256" key="2">
    <source>
        <dbReference type="ARBA" id="ARBA00022723"/>
    </source>
</evidence>
<dbReference type="EMBL" id="CP000500">
    <property type="protein sequence ID" value="ABN67860.2"/>
    <property type="molecule type" value="Genomic_DNA"/>
</dbReference>
<comment type="subcellular location">
    <subcellularLocation>
        <location evidence="1">Nucleus</location>
    </subcellularLocation>
</comment>
<gene>
    <name evidence="10" type="primary">CRZ2</name>
    <name evidence="10" type="ORF">PICST_61434</name>
</gene>
<dbReference type="PROSITE" id="PS00028">
    <property type="entry name" value="ZINC_FINGER_C2H2_1"/>
    <property type="match status" value="2"/>
</dbReference>
<dbReference type="SMART" id="SM00355">
    <property type="entry name" value="ZnF_C2H2"/>
    <property type="match status" value="2"/>
</dbReference>
<evidence type="ECO:0000256" key="3">
    <source>
        <dbReference type="ARBA" id="ARBA00022737"/>
    </source>
</evidence>
<proteinExistence type="predicted"/>
<evidence type="ECO:0000256" key="5">
    <source>
        <dbReference type="ARBA" id="ARBA00022833"/>
    </source>
</evidence>
<evidence type="ECO:0000256" key="6">
    <source>
        <dbReference type="ARBA" id="ARBA00023242"/>
    </source>
</evidence>
<dbReference type="FunFam" id="3.30.160.60:FF:000446">
    <property type="entry name" value="Zinc finger protein"/>
    <property type="match status" value="1"/>
</dbReference>
<dbReference type="PANTHER" id="PTHR24394">
    <property type="entry name" value="ZINC FINGER PROTEIN"/>
    <property type="match status" value="1"/>
</dbReference>
<keyword evidence="5" id="KW-0862">Zinc</keyword>
<dbReference type="PROSITE" id="PS50157">
    <property type="entry name" value="ZINC_FINGER_C2H2_2"/>
    <property type="match status" value="3"/>
</dbReference>
<sequence length="225" mass="25190">PILPSTQAPHGRNGYPISPVSIHDITRDATSSASSTSSSSGSSNLPIDYSSIVSYTISPSLKRKRRRRKQSLEVDPATGAAGSETYPCEVCDKVFLKPYNLKSHMKTHSSDKPFKCSHCFKTFARSHDKKRHELLHNGVKNFKCEGYLQDGVTKWGCGKKFARSDALSRHFRTETGWLCIRPLMDEAKRLEENPNNPRAVLSQGEMTPGEFLDSSSFIRRLIQSK</sequence>
<dbReference type="SUPFAM" id="SSF57667">
    <property type="entry name" value="beta-beta-alpha zinc fingers"/>
    <property type="match status" value="2"/>
</dbReference>
<dbReference type="STRING" id="322104.A3LXU2"/>
<dbReference type="RefSeq" id="XP_001385889.2">
    <property type="nucleotide sequence ID" value="XM_001385852.1"/>
</dbReference>
<dbReference type="InParanoid" id="A3LXU2"/>
<protein>
    <submittedName>
        <fullName evidence="10">Calcineurin responsive zinc-finger</fullName>
    </submittedName>
</protein>
<evidence type="ECO:0000256" key="4">
    <source>
        <dbReference type="ARBA" id="ARBA00022771"/>
    </source>
</evidence>
<reference evidence="10 11" key="1">
    <citation type="journal article" date="2007" name="Nat. Biotechnol.">
        <title>Genome sequence of the lignocellulose-bioconverting and xylose-fermenting yeast Pichia stipitis.</title>
        <authorList>
            <person name="Jeffries T.W."/>
            <person name="Grigoriev I.V."/>
            <person name="Grimwood J."/>
            <person name="Laplaza J.M."/>
            <person name="Aerts A."/>
            <person name="Salamov A."/>
            <person name="Schmutz J."/>
            <person name="Lindquist E."/>
            <person name="Dehal P."/>
            <person name="Shapiro H."/>
            <person name="Jin Y.S."/>
            <person name="Passoth V."/>
            <person name="Richardson P.M."/>
        </authorList>
    </citation>
    <scope>NUCLEOTIDE SEQUENCE [LARGE SCALE GENOMIC DNA]</scope>
    <source>
        <strain evidence="11">ATCC 58785 / CBS 6054 / NBRC 10063 / NRRL Y-11545</strain>
    </source>
</reference>
<keyword evidence="6" id="KW-0539">Nucleus</keyword>